<reference evidence="1 2" key="1">
    <citation type="journal article" name="Sci. Rep.">
        <title>Genome-scale phylogenetic analyses confirm Olpidium as the closest living zoosporic fungus to the non-flagellated, terrestrial fungi.</title>
        <authorList>
            <person name="Chang Y."/>
            <person name="Rochon D."/>
            <person name="Sekimoto S."/>
            <person name="Wang Y."/>
            <person name="Chovatia M."/>
            <person name="Sandor L."/>
            <person name="Salamov A."/>
            <person name="Grigoriev I.V."/>
            <person name="Stajich J.E."/>
            <person name="Spatafora J.W."/>
        </authorList>
    </citation>
    <scope>NUCLEOTIDE SEQUENCE [LARGE SCALE GENOMIC DNA]</scope>
    <source>
        <strain evidence="1">S191</strain>
    </source>
</reference>
<name>A0A8H8A063_9FUNG</name>
<gene>
    <name evidence="1" type="ORF">BJ554DRAFT_4689</name>
</gene>
<sequence>MSESAHPPDAPGRFVALLFWASAGPPLALLPPCQRTPPQAPPLALLPPCQRTPPQACPTHFHFPPAFAD</sequence>
<accession>A0A8H8A063</accession>
<proteinExistence type="predicted"/>
<keyword evidence="2" id="KW-1185">Reference proteome</keyword>
<evidence type="ECO:0000313" key="1">
    <source>
        <dbReference type="EMBL" id="KAG5462540.1"/>
    </source>
</evidence>
<comment type="caution">
    <text evidence="1">The sequence shown here is derived from an EMBL/GenBank/DDBJ whole genome shotgun (WGS) entry which is preliminary data.</text>
</comment>
<dbReference type="AlphaFoldDB" id="A0A8H8A063"/>
<protein>
    <submittedName>
        <fullName evidence="1">Uncharacterized protein</fullName>
    </submittedName>
</protein>
<evidence type="ECO:0000313" key="2">
    <source>
        <dbReference type="Proteomes" id="UP000673691"/>
    </source>
</evidence>
<dbReference type="EMBL" id="JAEFCI010001994">
    <property type="protein sequence ID" value="KAG5462540.1"/>
    <property type="molecule type" value="Genomic_DNA"/>
</dbReference>
<dbReference type="Proteomes" id="UP000673691">
    <property type="component" value="Unassembled WGS sequence"/>
</dbReference>
<organism evidence="1 2">
    <name type="scientific">Olpidium bornovanus</name>
    <dbReference type="NCBI Taxonomy" id="278681"/>
    <lineage>
        <taxon>Eukaryota</taxon>
        <taxon>Fungi</taxon>
        <taxon>Fungi incertae sedis</taxon>
        <taxon>Olpidiomycota</taxon>
        <taxon>Olpidiomycotina</taxon>
        <taxon>Olpidiomycetes</taxon>
        <taxon>Olpidiales</taxon>
        <taxon>Olpidiaceae</taxon>
        <taxon>Olpidium</taxon>
    </lineage>
</organism>